<dbReference type="PROSITE" id="PS50076">
    <property type="entry name" value="DNAJ_2"/>
    <property type="match status" value="1"/>
</dbReference>
<dbReference type="Pfam" id="PF22774">
    <property type="entry name" value="DNAJC11_beta-barrel"/>
    <property type="match status" value="1"/>
</dbReference>
<evidence type="ECO:0000259" key="3">
    <source>
        <dbReference type="PROSITE" id="PS50076"/>
    </source>
</evidence>
<keyword evidence="2" id="KW-0175">Coiled coil</keyword>
<dbReference type="Pfam" id="PF11875">
    <property type="entry name" value="DnaJ-like_C11_C"/>
    <property type="match status" value="1"/>
</dbReference>
<dbReference type="Pfam" id="PF00226">
    <property type="entry name" value="DnaJ"/>
    <property type="match status" value="1"/>
</dbReference>
<name>A0A1J1IFR0_9DIPT</name>
<dbReference type="SUPFAM" id="SSF46565">
    <property type="entry name" value="Chaperone J-domain"/>
    <property type="match status" value="1"/>
</dbReference>
<dbReference type="GO" id="GO:0042407">
    <property type="term" value="P:cristae formation"/>
    <property type="evidence" value="ECO:0007669"/>
    <property type="project" value="TreeGrafter"/>
</dbReference>
<accession>A0A1J1IFR0</accession>
<reference evidence="4 5" key="1">
    <citation type="submission" date="2015-04" db="EMBL/GenBank/DDBJ databases">
        <authorList>
            <person name="Syromyatnikov M.Y."/>
            <person name="Popov V.N."/>
        </authorList>
    </citation>
    <scope>NUCLEOTIDE SEQUENCE [LARGE SCALE GENOMIC DNA]</scope>
</reference>
<dbReference type="Proteomes" id="UP000183832">
    <property type="component" value="Unassembled WGS sequence"/>
</dbReference>
<dbReference type="GO" id="GO:0005739">
    <property type="term" value="C:mitochondrion"/>
    <property type="evidence" value="ECO:0007669"/>
    <property type="project" value="GOC"/>
</dbReference>
<dbReference type="CDD" id="cd06257">
    <property type="entry name" value="DnaJ"/>
    <property type="match status" value="1"/>
</dbReference>
<dbReference type="OrthoDB" id="18010at2759"/>
<dbReference type="AlphaFoldDB" id="A0A1J1IFR0"/>
<evidence type="ECO:0000256" key="2">
    <source>
        <dbReference type="SAM" id="Coils"/>
    </source>
</evidence>
<gene>
    <name evidence="4" type="ORF">CLUMA_CG011955</name>
</gene>
<dbReference type="PANTHER" id="PTHR44157">
    <property type="entry name" value="DNAJ HOMOLOG SUBFAMILY C MEMBER 11"/>
    <property type="match status" value="1"/>
</dbReference>
<dbReference type="Gene3D" id="1.10.287.110">
    <property type="entry name" value="DnaJ domain"/>
    <property type="match status" value="1"/>
</dbReference>
<dbReference type="SMART" id="SM00271">
    <property type="entry name" value="DnaJ"/>
    <property type="match status" value="1"/>
</dbReference>
<feature type="domain" description="J" evidence="3">
    <location>
        <begin position="12"/>
        <end position="80"/>
    </location>
</feature>
<dbReference type="InterPro" id="IPR052243">
    <property type="entry name" value="Mito_inner_membrane_organizer"/>
</dbReference>
<dbReference type="InterPro" id="IPR055225">
    <property type="entry name" value="DNAJC11-like_beta-barrel"/>
</dbReference>
<keyword evidence="5" id="KW-1185">Reference proteome</keyword>
<evidence type="ECO:0000313" key="4">
    <source>
        <dbReference type="EMBL" id="CRK99043.1"/>
    </source>
</evidence>
<feature type="coiled-coil region" evidence="2">
    <location>
        <begin position="411"/>
        <end position="442"/>
    </location>
</feature>
<dbReference type="InterPro" id="IPR024586">
    <property type="entry name" value="DnaJ-like_C11_C"/>
</dbReference>
<protein>
    <submittedName>
        <fullName evidence="4">CLUMA_CG011955, isoform A</fullName>
    </submittedName>
</protein>
<keyword evidence="1" id="KW-0143">Chaperone</keyword>
<dbReference type="InterPro" id="IPR001623">
    <property type="entry name" value="DnaJ_domain"/>
</dbReference>
<dbReference type="PANTHER" id="PTHR44157:SF1">
    <property type="entry name" value="DNAJ HOMOLOG SUBFAMILY C MEMBER 11"/>
    <property type="match status" value="1"/>
</dbReference>
<proteinExistence type="predicted"/>
<dbReference type="STRING" id="568069.A0A1J1IFR0"/>
<dbReference type="PRINTS" id="PR00625">
    <property type="entry name" value="JDOMAIN"/>
</dbReference>
<dbReference type="InterPro" id="IPR036869">
    <property type="entry name" value="J_dom_sf"/>
</dbReference>
<sequence length="551" mass="62354">MDDAELLEVDDDYYAFLNLPRDATLEQINTAYKQLSRQFHPDKHIDPAKKKDAEMIFNRIKTAHAVLSSPEDRQIYDLLGTKGLRTDGLQLIPRKSSPSEIREEYERLAREKEERRLQQLTNPKGNITLHVNCTDIFNSYETDYDEPGMFSNIEIAGMTMFQSIEVPMSSNNVATLAGNLSVSNGQGNGRFTLSARKILSSKGWIEVDVGAGNGLNLGGKGTRNLGKRYFTTGQLNLNFRPNGIVPALVGTFAVQLDKHTVGYLTYSAAGMQSSLSTIIERNTERNYVNLTFSLGLPHSFISCNYIRRLIEQEMKLKLAGKVGTFGFMAEYGVEKKVSKYSSLHASVTFGVPTGVALKIRFIRSSQSYNFNIQLSEKIIPAALFYATTLPIISYFILKKCILEPLESEKQREVIEKKKEMYEERLQQRRKEAEAAISLMLAQYERICSEEEAKAGLVILHAFYGKFDDDEDNLEEMVADDRSSFIDVKIPLQCLVKDSNITVHTSLKYELPGFYDPAIGENKVLKVQFKYRNNLETVVIEEKDEIKLPLTK</sequence>
<organism evidence="4 5">
    <name type="scientific">Clunio marinus</name>
    <dbReference type="NCBI Taxonomy" id="568069"/>
    <lineage>
        <taxon>Eukaryota</taxon>
        <taxon>Metazoa</taxon>
        <taxon>Ecdysozoa</taxon>
        <taxon>Arthropoda</taxon>
        <taxon>Hexapoda</taxon>
        <taxon>Insecta</taxon>
        <taxon>Pterygota</taxon>
        <taxon>Neoptera</taxon>
        <taxon>Endopterygota</taxon>
        <taxon>Diptera</taxon>
        <taxon>Nematocera</taxon>
        <taxon>Chironomoidea</taxon>
        <taxon>Chironomidae</taxon>
        <taxon>Clunio</taxon>
    </lineage>
</organism>
<evidence type="ECO:0000256" key="1">
    <source>
        <dbReference type="ARBA" id="ARBA00023186"/>
    </source>
</evidence>
<dbReference type="EMBL" id="CVRI01000048">
    <property type="protein sequence ID" value="CRK99043.1"/>
    <property type="molecule type" value="Genomic_DNA"/>
</dbReference>
<evidence type="ECO:0000313" key="5">
    <source>
        <dbReference type="Proteomes" id="UP000183832"/>
    </source>
</evidence>